<evidence type="ECO:0000256" key="1">
    <source>
        <dbReference type="ARBA" id="ARBA00022786"/>
    </source>
</evidence>
<dbReference type="Pfam" id="PF12894">
    <property type="entry name" value="ANAPC4_WD40"/>
    <property type="match status" value="1"/>
</dbReference>
<evidence type="ECO:0000313" key="4">
    <source>
        <dbReference type="Proteomes" id="UP000085678"/>
    </source>
</evidence>
<organism evidence="4 5">
    <name type="scientific">Lingula anatina</name>
    <name type="common">Brachiopod</name>
    <name type="synonym">Lingula unguis</name>
    <dbReference type="NCBI Taxonomy" id="7574"/>
    <lineage>
        <taxon>Eukaryota</taxon>
        <taxon>Metazoa</taxon>
        <taxon>Spiralia</taxon>
        <taxon>Lophotrochozoa</taxon>
        <taxon>Brachiopoda</taxon>
        <taxon>Linguliformea</taxon>
        <taxon>Lingulata</taxon>
        <taxon>Lingulida</taxon>
        <taxon>Linguloidea</taxon>
        <taxon>Lingulidae</taxon>
        <taxon>Lingula</taxon>
    </lineage>
</organism>
<dbReference type="Gene3D" id="2.130.10.10">
    <property type="entry name" value="YVTN repeat-like/Quinoprotein amine dehydrogenase"/>
    <property type="match status" value="1"/>
</dbReference>
<dbReference type="InParanoid" id="A0A1S3IPN6"/>
<dbReference type="Gene3D" id="1.10.750.20">
    <property type="entry name" value="SOCS box"/>
    <property type="match status" value="1"/>
</dbReference>
<keyword evidence="1" id="KW-0833">Ubl conjugation pathway</keyword>
<evidence type="ECO:0000313" key="5">
    <source>
        <dbReference type="RefSeq" id="XP_013399871.1"/>
    </source>
</evidence>
<evidence type="ECO:0000256" key="2">
    <source>
        <dbReference type="PROSITE-ProRule" id="PRU00221"/>
    </source>
</evidence>
<dbReference type="PROSITE" id="PS50082">
    <property type="entry name" value="WD_REPEATS_2"/>
    <property type="match status" value="1"/>
</dbReference>
<name>A0A1S3IPN6_LINAN</name>
<dbReference type="InterPro" id="IPR015943">
    <property type="entry name" value="WD40/YVTN_repeat-like_dom_sf"/>
</dbReference>
<dbReference type="InterPro" id="IPR001496">
    <property type="entry name" value="SOCS_box"/>
</dbReference>
<dbReference type="AlphaFoldDB" id="A0A1S3IPN6"/>
<dbReference type="SMART" id="SM00320">
    <property type="entry name" value="WD40"/>
    <property type="match status" value="2"/>
</dbReference>
<protein>
    <submittedName>
        <fullName evidence="5">WD repeat and SOCS box-containing protein 1</fullName>
    </submittedName>
</protein>
<proteinExistence type="predicted"/>
<keyword evidence="2" id="KW-0853">WD repeat</keyword>
<feature type="repeat" description="WD" evidence="2">
    <location>
        <begin position="192"/>
        <end position="226"/>
    </location>
</feature>
<dbReference type="PROSITE" id="PS50225">
    <property type="entry name" value="SOCS"/>
    <property type="match status" value="1"/>
</dbReference>
<accession>A0A1S3IPN6</accession>
<sequence>MFELGVSLLSSDDLIISIDTAICHHICKGFVGTRRYTEEVECKWSPDSSCIAVAGSFGMLFVVTRKALKLKFCFQKDLELPVCTINNARSFDFDPRYRHSRLAIATTDNFLYTININKKSVIAEVAVESKDVKGTIHCVSYNKDGTLLAVATSEATVHMFNCDNATLLYKLEDHENAGPRSVGFYIDLYPTIVRMSFSCAGKHMATSSTDGMIRLWQLPTTLNLQHLCKITILQNVPINKVMQLPIPKQLALYLLNWPTAE</sequence>
<reference evidence="5" key="1">
    <citation type="submission" date="2025-08" db="UniProtKB">
        <authorList>
            <consortium name="RefSeq"/>
        </authorList>
    </citation>
    <scope>IDENTIFICATION</scope>
    <source>
        <tissue evidence="5">Gonads</tissue>
    </source>
</reference>
<evidence type="ECO:0000259" key="3">
    <source>
        <dbReference type="PROSITE" id="PS50225"/>
    </source>
</evidence>
<dbReference type="Pfam" id="PF00400">
    <property type="entry name" value="WD40"/>
    <property type="match status" value="1"/>
</dbReference>
<dbReference type="InterPro" id="IPR051983">
    <property type="entry name" value="WSB_SOCS-box_domain"/>
</dbReference>
<dbReference type="STRING" id="7574.A0A1S3IPN6"/>
<dbReference type="OrthoDB" id="2013972at2759"/>
<dbReference type="Proteomes" id="UP000085678">
    <property type="component" value="Unplaced"/>
</dbReference>
<keyword evidence="4" id="KW-1185">Reference proteome</keyword>
<dbReference type="GeneID" id="106166019"/>
<feature type="domain" description="SOCS box" evidence="3">
    <location>
        <begin position="223"/>
        <end position="260"/>
    </location>
</feature>
<dbReference type="PANTHER" id="PTHR15622:SF2">
    <property type="entry name" value="U4_U6 SMALL NUCLEAR RIBONUCLEOPROTEIN PRP4"/>
    <property type="match status" value="1"/>
</dbReference>
<dbReference type="SUPFAM" id="SSF50978">
    <property type="entry name" value="WD40 repeat-like"/>
    <property type="match status" value="1"/>
</dbReference>
<dbReference type="PANTHER" id="PTHR15622">
    <property type="entry name" value="WD40 REPEAT PROTEIN"/>
    <property type="match status" value="1"/>
</dbReference>
<gene>
    <name evidence="5" type="primary">LOC106166019</name>
</gene>
<dbReference type="Pfam" id="PF07525">
    <property type="entry name" value="SOCS_box"/>
    <property type="match status" value="1"/>
</dbReference>
<dbReference type="InterPro" id="IPR036322">
    <property type="entry name" value="WD40_repeat_dom_sf"/>
</dbReference>
<dbReference type="InterPro" id="IPR001680">
    <property type="entry name" value="WD40_rpt"/>
</dbReference>
<dbReference type="InterPro" id="IPR024977">
    <property type="entry name" value="Apc4-like_WD40_dom"/>
</dbReference>
<dbReference type="GO" id="GO:0000209">
    <property type="term" value="P:protein polyubiquitination"/>
    <property type="evidence" value="ECO:0007669"/>
    <property type="project" value="TreeGrafter"/>
</dbReference>
<dbReference type="RefSeq" id="XP_013399871.1">
    <property type="nucleotide sequence ID" value="XM_013544417.1"/>
</dbReference>
<dbReference type="KEGG" id="lak:106166019"/>